<dbReference type="Proteomes" id="UP000183487">
    <property type="component" value="Unassembled WGS sequence"/>
</dbReference>
<dbReference type="EMBL" id="FNKP01000002">
    <property type="protein sequence ID" value="SDR27945.1"/>
    <property type="molecule type" value="Genomic_DNA"/>
</dbReference>
<evidence type="ECO:0000313" key="2">
    <source>
        <dbReference type="EMBL" id="SDR27945.1"/>
    </source>
</evidence>
<evidence type="ECO:0000313" key="3">
    <source>
        <dbReference type="Proteomes" id="UP000183487"/>
    </source>
</evidence>
<dbReference type="InterPro" id="IPR027417">
    <property type="entry name" value="P-loop_NTPase"/>
</dbReference>
<organism evidence="2 3">
    <name type="scientific">Paraburkholderia fungorum</name>
    <dbReference type="NCBI Taxonomy" id="134537"/>
    <lineage>
        <taxon>Bacteria</taxon>
        <taxon>Pseudomonadati</taxon>
        <taxon>Pseudomonadota</taxon>
        <taxon>Betaproteobacteria</taxon>
        <taxon>Burkholderiales</taxon>
        <taxon>Burkholderiaceae</taxon>
        <taxon>Paraburkholderia</taxon>
    </lineage>
</organism>
<proteinExistence type="predicted"/>
<protein>
    <submittedName>
        <fullName evidence="2">Uncharacterized protein</fullName>
    </submittedName>
</protein>
<dbReference type="Gene3D" id="3.40.50.300">
    <property type="entry name" value="P-loop containing nucleotide triphosphate hydrolases"/>
    <property type="match status" value="1"/>
</dbReference>
<dbReference type="OrthoDB" id="7055454at2"/>
<name>A0A1H1HR21_9BURK</name>
<dbReference type="RefSeq" id="WP_074768224.1">
    <property type="nucleotide sequence ID" value="NZ_FNKP01000002.1"/>
</dbReference>
<sequence>MKQEIDSVILHARNAPVDPAKRIIRSNVLDTIDRTFENNSIVFIEGDSLSGKSELAAQFMNRHDGKAIGVFLTTGSPMFYSSSFFRLALCEQIHYLVNRTDSNIDPPVGEDLFHRYVLRLQSLGRRNPITFVIDGLEDSDKADRTTTQEIFSQIPAVQSEFKILITGSDRLYRELNLQKRGAVKIPPFSLSELESEAYLRDLDLSSDDQRALHIYTGGNIGSLHLVRTLLLDGTPIDDLLSEKKGSTGKLLEHEWSSLQLDDETRLLLAMIVFSHAPLSSSALSDLTDQSIDAIDTKLAGFRFVSTAAGLWSVRSEAQKRFIADKLFEMRKSVEDKLINRLFDLQEQRDGIVSLPSQLLAAGQHAEALRILSGEHFSRLLAHESSLRSLNRHAEYGVVSARKGDDTFSELRFSLIQSAINGTTLAATSNYEIEALLSLGKDDGAAALALTAATAEERLRQLAAAAGCFAKKEKAVPEQVIAALKDLLSELEDELSEPLLISIAAELLQVDLDLALQILEKAGRKKSRKLDSSAASQPEGVDGLGSRGQESGESASRTETAADLRPILDAAEFLVKNMSVDDVLDRVSHLEESHKLFLLQRWLEAHRKNPRAFEIALVALDIVLRDTSKAPKLKDLREIAIVVPHISDHPDSDRVISRLDAQSSELVGHGTSEEAVRLKMLLLRGKQRWKTDAVDADLIDLFAQVHGVSDVGIRTACYAWMLYHAGLLRDKDSFEERTGVIAETTKHLLEATDLLLAQTAEHYVAAVDAVRAICMAAPDKALELVGRFNTRARRDKGFAQVVRSLAVNKTYNKHVAIVVAGIESVVDMEEREKLVLFLLYRISRDQKVDQNAPVEPRLLILWKRVMHSTRRMQAMILTYKIINTSASLRKPTTLLEDALNVWRDISDSPLRVNVGYWVVSELAIVDRSNAERWLDMVREESKQSGAPSSMASTQLFLVAGLAGRVFACYVAECPHDFDAALARLSLIVESIPALDEQAQIWAEVGVQLFYSQHRDLSQRVVEKKIEPLLTVNFETNVVLQQTVLFNVAPLLYLISSDAANARIERGIPRETRDDVRDSIAKTILRKMLPSNFYQERHRTEFELSYAGATAVLAQIKLMTEDSVIYNNVSRLCNSLQAKKNRSAIRRNQVADILVDLRKIVEEKLPDKENIQHEGFLIACLAEILRCQIHETKQRNNNQWLDLFNRAKAICNGADRVIVVSMVASCSGGAGPFADGVWFESVKRDIQNIPSDRDRIERYQWVAEVIEPFDKPKCRSLLKEAMKASNHFNDDGLMDKRQRMLDLAHNIDPSFVDEMISILDDDEATDGPKSLLKEHHKLLEARKEAATDVSRLNLQNHSLMDLTEIAMRNVSAMNAGRNYAQQPKLFMELANKSKHFPFPLSYPVWLWIIESALRKSNQKIAHKSLPQLFDNVCSAAEVSVSLLNRSGGGRRSSLLDSAESIVGPGDRERLFVRLRDWLANLNDEQIYISDPYFGPDDLDVIKAIAEYAPNKKIVVLTSKEETNRAIKGASPEEAFRDAWDDMCDGSPPQTDIYVIGYGTEGKHPIHDRWIVSESRGLRLGTSTGSIGGMRLSEISEMDSSQAKEKWSAVTRLLSRETRIWQGQKLHRSSFSL</sequence>
<feature type="region of interest" description="Disordered" evidence="1">
    <location>
        <begin position="528"/>
        <end position="560"/>
    </location>
</feature>
<gene>
    <name evidence="2" type="ORF">SAMN05443245_4201</name>
</gene>
<evidence type="ECO:0000256" key="1">
    <source>
        <dbReference type="SAM" id="MobiDB-lite"/>
    </source>
</evidence>
<reference evidence="3" key="1">
    <citation type="submission" date="2016-10" db="EMBL/GenBank/DDBJ databases">
        <authorList>
            <person name="Varghese N."/>
        </authorList>
    </citation>
    <scope>NUCLEOTIDE SEQUENCE [LARGE SCALE GENOMIC DNA]</scope>
    <source>
        <strain evidence="3">GAS106B</strain>
    </source>
</reference>
<accession>A0A1H1HR21</accession>
<dbReference type="SUPFAM" id="SSF52540">
    <property type="entry name" value="P-loop containing nucleoside triphosphate hydrolases"/>
    <property type="match status" value="1"/>
</dbReference>
<feature type="compositionally biased region" description="Polar residues" evidence="1">
    <location>
        <begin position="547"/>
        <end position="558"/>
    </location>
</feature>
<keyword evidence="3" id="KW-1185">Reference proteome</keyword>